<dbReference type="PANTHER" id="PTHR35936:SF17">
    <property type="entry name" value="ARGININE-BINDING EXTRACELLULAR PROTEIN ARTP"/>
    <property type="match status" value="1"/>
</dbReference>
<sequence length="260" mass="27749">MHKTLKVIALAAAIGISGGALAHAEQIKVGFAAEPYPPFTSPDASGNWEGWEVDFQKAVCAEAKLDCVITPVAWDGIIPALTSKKIDIIIGSMSITDERLKTIDFSDKYYNTPTGVIGAKGAKFEPTPEGLSGKTIGVQVSTVHQVYANKYFGENGATVKEYQTQDEANQDLAAGRLDAVQADSIALDAFLKSDQGKDCCELEGMVKDDPAILGAGVGIGIRKGEDELKGKLNAAIKAIRENGTYDTFSKKYFDFDIYGG</sequence>
<feature type="domain" description="Solute-binding protein family 3/N-terminal" evidence="4">
    <location>
        <begin position="26"/>
        <end position="256"/>
    </location>
</feature>
<name>A0ABU0BMD9_9HYPH</name>
<dbReference type="Pfam" id="PF00497">
    <property type="entry name" value="SBP_bac_3"/>
    <property type="match status" value="1"/>
</dbReference>
<keyword evidence="2 3" id="KW-0732">Signal</keyword>
<feature type="signal peptide" evidence="3">
    <location>
        <begin position="1"/>
        <end position="22"/>
    </location>
</feature>
<comment type="subcellular location">
    <subcellularLocation>
        <location evidence="1">Periplasm</location>
    </subcellularLocation>
</comment>
<accession>A0ABU0BMD9</accession>
<evidence type="ECO:0000256" key="1">
    <source>
        <dbReference type="ARBA" id="ARBA00004418"/>
    </source>
</evidence>
<dbReference type="EMBL" id="JAUSVF010000001">
    <property type="protein sequence ID" value="MDQ0318909.1"/>
    <property type="molecule type" value="Genomic_DNA"/>
</dbReference>
<evidence type="ECO:0000256" key="3">
    <source>
        <dbReference type="SAM" id="SignalP"/>
    </source>
</evidence>
<comment type="caution">
    <text evidence="5">The sequence shown here is derived from an EMBL/GenBank/DDBJ whole genome shotgun (WGS) entry which is preliminary data.</text>
</comment>
<evidence type="ECO:0000256" key="2">
    <source>
        <dbReference type="ARBA" id="ARBA00022729"/>
    </source>
</evidence>
<evidence type="ECO:0000313" key="5">
    <source>
        <dbReference type="EMBL" id="MDQ0318909.1"/>
    </source>
</evidence>
<dbReference type="Proteomes" id="UP001230207">
    <property type="component" value="Unassembled WGS sequence"/>
</dbReference>
<reference evidence="5 6" key="1">
    <citation type="submission" date="2023-07" db="EMBL/GenBank/DDBJ databases">
        <title>Genomic Encyclopedia of Type Strains, Phase IV (KMG-IV): sequencing the most valuable type-strain genomes for metagenomic binning, comparative biology and taxonomic classification.</title>
        <authorList>
            <person name="Goeker M."/>
        </authorList>
    </citation>
    <scope>NUCLEOTIDE SEQUENCE [LARGE SCALE GENOMIC DNA]</scope>
    <source>
        <strain evidence="5 6">DSM 1112</strain>
    </source>
</reference>
<dbReference type="InterPro" id="IPR001638">
    <property type="entry name" value="Solute-binding_3/MltF_N"/>
</dbReference>
<dbReference type="PANTHER" id="PTHR35936">
    <property type="entry name" value="MEMBRANE-BOUND LYTIC MUREIN TRANSGLYCOSYLASE F"/>
    <property type="match status" value="1"/>
</dbReference>
<dbReference type="SMART" id="SM00062">
    <property type="entry name" value="PBPb"/>
    <property type="match status" value="1"/>
</dbReference>
<organism evidence="5 6">
    <name type="scientific">Pararhizobium capsulatum DSM 1112</name>
    <dbReference type="NCBI Taxonomy" id="1121113"/>
    <lineage>
        <taxon>Bacteria</taxon>
        <taxon>Pseudomonadati</taxon>
        <taxon>Pseudomonadota</taxon>
        <taxon>Alphaproteobacteria</taxon>
        <taxon>Hyphomicrobiales</taxon>
        <taxon>Rhizobiaceae</taxon>
        <taxon>Rhizobium/Agrobacterium group</taxon>
        <taxon>Pararhizobium</taxon>
    </lineage>
</organism>
<proteinExistence type="predicted"/>
<feature type="chain" id="PRO_5045212117" evidence="3">
    <location>
        <begin position="23"/>
        <end position="260"/>
    </location>
</feature>
<dbReference type="Gene3D" id="3.40.190.10">
    <property type="entry name" value="Periplasmic binding protein-like II"/>
    <property type="match status" value="2"/>
</dbReference>
<dbReference type="SUPFAM" id="SSF53850">
    <property type="entry name" value="Periplasmic binding protein-like II"/>
    <property type="match status" value="1"/>
</dbReference>
<gene>
    <name evidence="5" type="ORF">QO002_001047</name>
</gene>
<dbReference type="RefSeq" id="WP_307227371.1">
    <property type="nucleotide sequence ID" value="NZ_JAUSVF010000001.1"/>
</dbReference>
<evidence type="ECO:0000313" key="6">
    <source>
        <dbReference type="Proteomes" id="UP001230207"/>
    </source>
</evidence>
<protein>
    <submittedName>
        <fullName evidence="5">Polar amino acid transport system substrate-binding protein</fullName>
    </submittedName>
</protein>
<keyword evidence="6" id="KW-1185">Reference proteome</keyword>
<evidence type="ECO:0000259" key="4">
    <source>
        <dbReference type="SMART" id="SM00062"/>
    </source>
</evidence>